<reference evidence="1 2" key="1">
    <citation type="submission" date="2019-11" db="EMBL/GenBank/DDBJ databases">
        <title>Whole-genome sequencing of Allorhizobium vitis.</title>
        <authorList>
            <person name="Gan H.M."/>
            <person name="Savka M.A."/>
        </authorList>
    </citation>
    <scope>NUCLEOTIDE SEQUENCE [LARGE SCALE GENOMIC DNA]</scope>
    <source>
        <strain evidence="1 2">AB4</strain>
    </source>
</reference>
<dbReference type="SUPFAM" id="SSF53474">
    <property type="entry name" value="alpha/beta-Hydrolases"/>
    <property type="match status" value="1"/>
</dbReference>
<protein>
    <recommendedName>
        <fullName evidence="3">Alpha/beta hydrolase</fullName>
    </recommendedName>
</protein>
<dbReference type="RefSeq" id="WP_070164565.1">
    <property type="nucleotide sequence ID" value="NZ_CP118259.1"/>
</dbReference>
<dbReference type="Proteomes" id="UP000175993">
    <property type="component" value="Unassembled WGS sequence"/>
</dbReference>
<comment type="caution">
    <text evidence="1">The sequence shown here is derived from an EMBL/GenBank/DDBJ whole genome shotgun (WGS) entry which is preliminary data.</text>
</comment>
<dbReference type="EMBL" id="MBEV02000025">
    <property type="protein sequence ID" value="MUP08167.1"/>
    <property type="molecule type" value="Genomic_DNA"/>
</dbReference>
<dbReference type="AlphaFoldDB" id="A0ABD6GKW3"/>
<proteinExistence type="predicted"/>
<evidence type="ECO:0000313" key="2">
    <source>
        <dbReference type="Proteomes" id="UP000175993"/>
    </source>
</evidence>
<dbReference type="InterPro" id="IPR029058">
    <property type="entry name" value="AB_hydrolase_fold"/>
</dbReference>
<evidence type="ECO:0008006" key="3">
    <source>
        <dbReference type="Google" id="ProtNLM"/>
    </source>
</evidence>
<organism evidence="1 2">
    <name type="scientific">Agrobacterium vitis</name>
    <name type="common">Rhizobium vitis</name>
    <dbReference type="NCBI Taxonomy" id="373"/>
    <lineage>
        <taxon>Bacteria</taxon>
        <taxon>Pseudomonadati</taxon>
        <taxon>Pseudomonadota</taxon>
        <taxon>Alphaproteobacteria</taxon>
        <taxon>Hyphomicrobiales</taxon>
        <taxon>Rhizobiaceae</taxon>
        <taxon>Rhizobium/Agrobacterium group</taxon>
        <taxon>Agrobacterium</taxon>
    </lineage>
</organism>
<name>A0ABD6GKW3_AGRVI</name>
<gene>
    <name evidence="1" type="ORF">BBI04_025645</name>
</gene>
<evidence type="ECO:0000313" key="1">
    <source>
        <dbReference type="EMBL" id="MUP08167.1"/>
    </source>
</evidence>
<sequence length="266" mass="30126">MERIIYSSSTYVARQCINSDAALTVITFDPRRDPAPWGEGLFFGQRFFQQLSMNVIGVTPAGNDWYQSDDMPSVVEAICNATKGHNLVGYGGSMGAYGLLNFYHDLGLSTVVAVSPQYSPDVAKTDFDDRWLLDRQVIKPRHDKIGSISPIRNGYIIYDRAYSLDRQHVEMIQARHELKEVIVPMSGHLPIYFMNEAELTDKVIPSMLTGGFSQRWFRDLHRQQRRMSAPYLSAIGEYATLRLQRLNAREGCLQSPPEDRGELSIA</sequence>
<accession>A0ABD6GKW3</accession>